<keyword evidence="3" id="KW-1185">Reference proteome</keyword>
<protein>
    <submittedName>
        <fullName evidence="2">Uncharacterized protein</fullName>
    </submittedName>
</protein>
<proteinExistence type="predicted"/>
<sequence>MSSGNSAFVDLTPSPRPAARDGPAIVSTIDQADPALDLSEVRASLNALQHAIDKTEALRELRSDHGFLRLRERYAGGAYHGIELAECLNALHERLDNSRELEACRLRYRELQLRSSVGVPRSDLYFGGAAGRRLFLWRD</sequence>
<evidence type="ECO:0000256" key="1">
    <source>
        <dbReference type="SAM" id="MobiDB-lite"/>
    </source>
</evidence>
<feature type="region of interest" description="Disordered" evidence="1">
    <location>
        <begin position="1"/>
        <end position="22"/>
    </location>
</feature>
<dbReference type="HOGENOM" id="CLU_1850471_0_0_1"/>
<dbReference type="AlphaFoldDB" id="V9F6X7"/>
<organism evidence="2 3">
    <name type="scientific">Phytophthora nicotianae P1569</name>
    <dbReference type="NCBI Taxonomy" id="1317065"/>
    <lineage>
        <taxon>Eukaryota</taxon>
        <taxon>Sar</taxon>
        <taxon>Stramenopiles</taxon>
        <taxon>Oomycota</taxon>
        <taxon>Peronosporomycetes</taxon>
        <taxon>Peronosporales</taxon>
        <taxon>Peronosporaceae</taxon>
        <taxon>Phytophthora</taxon>
    </lineage>
</organism>
<feature type="non-terminal residue" evidence="2">
    <location>
        <position position="139"/>
    </location>
</feature>
<evidence type="ECO:0000313" key="2">
    <source>
        <dbReference type="EMBL" id="ETI46127.1"/>
    </source>
</evidence>
<reference evidence="2 3" key="1">
    <citation type="submission" date="2013-11" db="EMBL/GenBank/DDBJ databases">
        <title>The Genome Sequence of Phytophthora parasitica P1569.</title>
        <authorList>
            <consortium name="The Broad Institute Genomics Platform"/>
            <person name="Russ C."/>
            <person name="Tyler B."/>
            <person name="Panabieres F."/>
            <person name="Shan W."/>
            <person name="Tripathy S."/>
            <person name="Grunwald N."/>
            <person name="Machado M."/>
            <person name="Johnson C.S."/>
            <person name="Arredondo F."/>
            <person name="Hong C."/>
            <person name="Coffey M."/>
            <person name="Young S.K."/>
            <person name="Zeng Q."/>
            <person name="Gargeya S."/>
            <person name="Fitzgerald M."/>
            <person name="Abouelleil A."/>
            <person name="Alvarado L."/>
            <person name="Chapman S.B."/>
            <person name="Gainer-Dewar J."/>
            <person name="Goldberg J."/>
            <person name="Griggs A."/>
            <person name="Gujja S."/>
            <person name="Hansen M."/>
            <person name="Howarth C."/>
            <person name="Imamovic A."/>
            <person name="Ireland A."/>
            <person name="Larimer J."/>
            <person name="McCowan C."/>
            <person name="Murphy C."/>
            <person name="Pearson M."/>
            <person name="Poon T.W."/>
            <person name="Priest M."/>
            <person name="Roberts A."/>
            <person name="Saif S."/>
            <person name="Shea T."/>
            <person name="Sykes S."/>
            <person name="Wortman J."/>
            <person name="Nusbaum C."/>
            <person name="Birren B."/>
        </authorList>
    </citation>
    <scope>NUCLEOTIDE SEQUENCE [LARGE SCALE GENOMIC DNA]</scope>
    <source>
        <strain evidence="2 3">P1569</strain>
    </source>
</reference>
<accession>V9F6X7</accession>
<dbReference type="Proteomes" id="UP000018721">
    <property type="component" value="Unassembled WGS sequence"/>
</dbReference>
<evidence type="ECO:0000313" key="3">
    <source>
        <dbReference type="Proteomes" id="UP000018721"/>
    </source>
</evidence>
<gene>
    <name evidence="2" type="ORF">F443_09462</name>
</gene>
<dbReference type="EMBL" id="ANIZ01001622">
    <property type="protein sequence ID" value="ETI46127.1"/>
    <property type="molecule type" value="Genomic_DNA"/>
</dbReference>
<name>V9F6X7_PHYNI</name>
<comment type="caution">
    <text evidence="2">The sequence shown here is derived from an EMBL/GenBank/DDBJ whole genome shotgun (WGS) entry which is preliminary data.</text>
</comment>